<dbReference type="PROSITE" id="PS00211">
    <property type="entry name" value="ABC_TRANSPORTER_1"/>
    <property type="match status" value="1"/>
</dbReference>
<dbReference type="Pfam" id="PF00005">
    <property type="entry name" value="ABC_tran"/>
    <property type="match status" value="1"/>
</dbReference>
<sequence length="585" mass="66132">MNNKDKENKIEKRPIWKSYLKLMFKAKLPYFLILLCIIFQLLYSKLQFLFPGYSQQILAGDISKPVIYGAIAVIIGRTILDGIIRVTSKITNFKIDKGFRKLVWNKLLHSPISLFDKEKPNELVSRTAADTANISMIFSYIIPSTIGMLYFTYTTIQELFSYNWSLGAIQLAYIPIYLGLTIWYGSWQYKTNKKVQEKLSKLTQFLSELLGNMPLIKAFANEKKEEKRGRDIVDGFYKASLVRSLIDWAEVPVSGVLSLIQSVIVIISGIYLVSRDIITIDIWIAYFLYVDMLYGVLNTFVYMYLDVKRSQGATSRISELLDGEEEEYNGIKVIEKIDENLAFENVSFGYGEKQVLSNISFNVPYGKTTAIVGESGGGKTTILSLIQRFYKPNSGEIKFGNTSINELNLKEWRNVFSYVSQDSPLLSGTIKENIIYGVNREVSEEELIEVSKVANLLEVVDAFPNKFETQVGESGSRLSGGQRQRIAIARALLRDSQVLLLDEPTTNLDNQSEKTIQEAMDNLLKDRTTIVIAHDLSTIKDANQIVVIDSGEVKGIGTHDELLKNNEVYKLLVNGCTQGLIGRNI</sequence>
<gene>
    <name evidence="10" type="ORF">H9660_01725</name>
</gene>
<dbReference type="InterPro" id="IPR003593">
    <property type="entry name" value="AAA+_ATPase"/>
</dbReference>
<feature type="transmembrane region" description="Helical" evidence="7">
    <location>
        <begin position="283"/>
        <end position="305"/>
    </location>
</feature>
<name>A0ABR8Q0B1_9CLOT</name>
<dbReference type="SUPFAM" id="SSF52540">
    <property type="entry name" value="P-loop containing nucleoside triphosphate hydrolases"/>
    <property type="match status" value="1"/>
</dbReference>
<dbReference type="Gene3D" id="3.40.50.300">
    <property type="entry name" value="P-loop containing nucleotide triphosphate hydrolases"/>
    <property type="match status" value="1"/>
</dbReference>
<evidence type="ECO:0000313" key="10">
    <source>
        <dbReference type="EMBL" id="MBD7913858.1"/>
    </source>
</evidence>
<dbReference type="EMBL" id="JACSQZ010000004">
    <property type="protein sequence ID" value="MBD7913858.1"/>
    <property type="molecule type" value="Genomic_DNA"/>
</dbReference>
<proteinExistence type="predicted"/>
<evidence type="ECO:0000256" key="2">
    <source>
        <dbReference type="ARBA" id="ARBA00022692"/>
    </source>
</evidence>
<keyword evidence="3" id="KW-0547">Nucleotide-binding</keyword>
<dbReference type="InterPro" id="IPR017871">
    <property type="entry name" value="ABC_transporter-like_CS"/>
</dbReference>
<dbReference type="InterPro" id="IPR011527">
    <property type="entry name" value="ABC1_TM_dom"/>
</dbReference>
<feature type="transmembrane region" description="Helical" evidence="7">
    <location>
        <begin position="66"/>
        <end position="84"/>
    </location>
</feature>
<organism evidence="10 11">
    <name type="scientific">Clostridium gallinarum</name>
    <dbReference type="NCBI Taxonomy" id="2762246"/>
    <lineage>
        <taxon>Bacteria</taxon>
        <taxon>Bacillati</taxon>
        <taxon>Bacillota</taxon>
        <taxon>Clostridia</taxon>
        <taxon>Eubacteriales</taxon>
        <taxon>Clostridiaceae</taxon>
        <taxon>Clostridium</taxon>
    </lineage>
</organism>
<evidence type="ECO:0000256" key="4">
    <source>
        <dbReference type="ARBA" id="ARBA00022840"/>
    </source>
</evidence>
<dbReference type="Proteomes" id="UP000640335">
    <property type="component" value="Unassembled WGS sequence"/>
</dbReference>
<evidence type="ECO:0000256" key="1">
    <source>
        <dbReference type="ARBA" id="ARBA00004651"/>
    </source>
</evidence>
<keyword evidence="2 7" id="KW-0812">Transmembrane</keyword>
<feature type="domain" description="ABC transmembrane type-1" evidence="9">
    <location>
        <begin position="34"/>
        <end position="309"/>
    </location>
</feature>
<protein>
    <submittedName>
        <fullName evidence="10">ABC transporter ATP-binding protein</fullName>
    </submittedName>
</protein>
<keyword evidence="11" id="KW-1185">Reference proteome</keyword>
<comment type="caution">
    <text evidence="10">The sequence shown here is derived from an EMBL/GenBank/DDBJ whole genome shotgun (WGS) entry which is preliminary data.</text>
</comment>
<evidence type="ECO:0000256" key="3">
    <source>
        <dbReference type="ARBA" id="ARBA00022741"/>
    </source>
</evidence>
<dbReference type="CDD" id="cd07346">
    <property type="entry name" value="ABC_6TM_exporters"/>
    <property type="match status" value="1"/>
</dbReference>
<dbReference type="InterPro" id="IPR039421">
    <property type="entry name" value="Type_1_exporter"/>
</dbReference>
<keyword evidence="5 7" id="KW-1133">Transmembrane helix</keyword>
<feature type="domain" description="ABC transporter" evidence="8">
    <location>
        <begin position="341"/>
        <end position="575"/>
    </location>
</feature>
<keyword evidence="6 7" id="KW-0472">Membrane</keyword>
<dbReference type="PANTHER" id="PTHR43394:SF1">
    <property type="entry name" value="ATP-BINDING CASSETTE SUB-FAMILY B MEMBER 10, MITOCHONDRIAL"/>
    <property type="match status" value="1"/>
</dbReference>
<keyword evidence="4 10" id="KW-0067">ATP-binding</keyword>
<dbReference type="InterPro" id="IPR003439">
    <property type="entry name" value="ABC_transporter-like_ATP-bd"/>
</dbReference>
<dbReference type="SMART" id="SM00382">
    <property type="entry name" value="AAA"/>
    <property type="match status" value="1"/>
</dbReference>
<dbReference type="Gene3D" id="1.20.1560.10">
    <property type="entry name" value="ABC transporter type 1, transmembrane domain"/>
    <property type="match status" value="1"/>
</dbReference>
<evidence type="ECO:0000256" key="7">
    <source>
        <dbReference type="SAM" id="Phobius"/>
    </source>
</evidence>
<dbReference type="RefSeq" id="WP_191747915.1">
    <property type="nucleotide sequence ID" value="NZ_JACSQZ010000004.1"/>
</dbReference>
<accession>A0ABR8Q0B1</accession>
<dbReference type="InterPro" id="IPR027417">
    <property type="entry name" value="P-loop_NTPase"/>
</dbReference>
<evidence type="ECO:0000313" key="11">
    <source>
        <dbReference type="Proteomes" id="UP000640335"/>
    </source>
</evidence>
<evidence type="ECO:0000256" key="6">
    <source>
        <dbReference type="ARBA" id="ARBA00023136"/>
    </source>
</evidence>
<evidence type="ECO:0000259" key="8">
    <source>
        <dbReference type="PROSITE" id="PS50893"/>
    </source>
</evidence>
<dbReference type="PROSITE" id="PS50893">
    <property type="entry name" value="ABC_TRANSPORTER_2"/>
    <property type="match status" value="1"/>
</dbReference>
<dbReference type="InterPro" id="IPR036640">
    <property type="entry name" value="ABC1_TM_sf"/>
</dbReference>
<feature type="transmembrane region" description="Helical" evidence="7">
    <location>
        <begin position="137"/>
        <end position="156"/>
    </location>
</feature>
<feature type="transmembrane region" description="Helical" evidence="7">
    <location>
        <begin position="251"/>
        <end position="271"/>
    </location>
</feature>
<dbReference type="Pfam" id="PF00664">
    <property type="entry name" value="ABC_membrane"/>
    <property type="match status" value="1"/>
</dbReference>
<reference evidence="10 11" key="1">
    <citation type="submission" date="2020-08" db="EMBL/GenBank/DDBJ databases">
        <title>A Genomic Blueprint of the Chicken Gut Microbiome.</title>
        <authorList>
            <person name="Gilroy R."/>
            <person name="Ravi A."/>
            <person name="Getino M."/>
            <person name="Pursley I."/>
            <person name="Horton D.L."/>
            <person name="Alikhan N.-F."/>
            <person name="Baker D."/>
            <person name="Gharbi K."/>
            <person name="Hall N."/>
            <person name="Watson M."/>
            <person name="Adriaenssens E.M."/>
            <person name="Foster-Nyarko E."/>
            <person name="Jarju S."/>
            <person name="Secka A."/>
            <person name="Antonio M."/>
            <person name="Oren A."/>
            <person name="Chaudhuri R."/>
            <person name="La Ragione R.M."/>
            <person name="Hildebrand F."/>
            <person name="Pallen M.J."/>
        </authorList>
    </citation>
    <scope>NUCLEOTIDE SEQUENCE [LARGE SCALE GENOMIC DNA]</scope>
    <source>
        <strain evidence="10 11">Sa3CUN1</strain>
    </source>
</reference>
<dbReference type="SUPFAM" id="SSF90123">
    <property type="entry name" value="ABC transporter transmembrane region"/>
    <property type="match status" value="1"/>
</dbReference>
<dbReference type="GO" id="GO:0005524">
    <property type="term" value="F:ATP binding"/>
    <property type="evidence" value="ECO:0007669"/>
    <property type="project" value="UniProtKB-KW"/>
</dbReference>
<comment type="subcellular location">
    <subcellularLocation>
        <location evidence="1">Cell membrane</location>
        <topology evidence="1">Multi-pass membrane protein</topology>
    </subcellularLocation>
</comment>
<feature type="transmembrane region" description="Helical" evidence="7">
    <location>
        <begin position="162"/>
        <end position="184"/>
    </location>
</feature>
<feature type="transmembrane region" description="Helical" evidence="7">
    <location>
        <begin position="28"/>
        <end position="46"/>
    </location>
</feature>
<evidence type="ECO:0000259" key="9">
    <source>
        <dbReference type="PROSITE" id="PS50929"/>
    </source>
</evidence>
<dbReference type="PANTHER" id="PTHR43394">
    <property type="entry name" value="ATP-DEPENDENT PERMEASE MDL1, MITOCHONDRIAL"/>
    <property type="match status" value="1"/>
</dbReference>
<dbReference type="PROSITE" id="PS50929">
    <property type="entry name" value="ABC_TM1F"/>
    <property type="match status" value="1"/>
</dbReference>
<evidence type="ECO:0000256" key="5">
    <source>
        <dbReference type="ARBA" id="ARBA00022989"/>
    </source>
</evidence>